<dbReference type="FunFam" id="3.30.420.340:FF:000001">
    <property type="entry name" value="UvrABC system protein C"/>
    <property type="match status" value="1"/>
</dbReference>
<evidence type="ECO:0000259" key="7">
    <source>
        <dbReference type="PROSITE" id="PS50151"/>
    </source>
</evidence>
<evidence type="ECO:0000259" key="9">
    <source>
        <dbReference type="PROSITE" id="PS50165"/>
    </source>
</evidence>
<gene>
    <name evidence="10" type="ORF">MNB_SUP05-SYMBIONT-5-438</name>
</gene>
<dbReference type="InterPro" id="IPR035901">
    <property type="entry name" value="GIY-YIG_endonuc_sf"/>
</dbReference>
<name>A0A1W1E2G1_9ZZZZ</name>
<feature type="domain" description="GIY-YIG" evidence="8">
    <location>
        <begin position="32"/>
        <end position="110"/>
    </location>
</feature>
<dbReference type="InterPro" id="IPR000305">
    <property type="entry name" value="GIY-YIG_endonuc"/>
</dbReference>
<dbReference type="Pfam" id="PF22920">
    <property type="entry name" value="UvrC_RNaseH"/>
    <property type="match status" value="1"/>
</dbReference>
<dbReference type="PANTHER" id="PTHR30562:SF1">
    <property type="entry name" value="UVRABC SYSTEM PROTEIN C"/>
    <property type="match status" value="1"/>
</dbReference>
<dbReference type="PANTHER" id="PTHR30562">
    <property type="entry name" value="UVRC/OXIDOREDUCTASE"/>
    <property type="match status" value="1"/>
</dbReference>
<feature type="domain" description="UvrC family homology region profile" evidence="9">
    <location>
        <begin position="268"/>
        <end position="485"/>
    </location>
</feature>
<dbReference type="HAMAP" id="MF_00203">
    <property type="entry name" value="UvrC"/>
    <property type="match status" value="1"/>
</dbReference>
<dbReference type="Pfam" id="PF01541">
    <property type="entry name" value="GIY-YIG"/>
    <property type="match status" value="1"/>
</dbReference>
<dbReference type="GO" id="GO:0009432">
    <property type="term" value="P:SOS response"/>
    <property type="evidence" value="ECO:0007669"/>
    <property type="project" value="UniProtKB-KW"/>
</dbReference>
<dbReference type="GO" id="GO:0009380">
    <property type="term" value="C:excinuclease repair complex"/>
    <property type="evidence" value="ECO:0007669"/>
    <property type="project" value="InterPro"/>
</dbReference>
<keyword evidence="4" id="KW-0267">Excision nuclease</keyword>
<dbReference type="InterPro" id="IPR036876">
    <property type="entry name" value="UVR_dom_sf"/>
</dbReference>
<protein>
    <submittedName>
        <fullName evidence="10">Excinuclease ABC subunit C</fullName>
    </submittedName>
</protein>
<sequence>MFFIIKFTDNKIVFILTFVSMSIKEKLKNLTTQPGVYQMLDKQGLVIYVGKAKNLKNRVSSYFSKTHTDDKTRILVLNIQTFEVVITDTETQALLLENELIKQHKPRYNILLKDAKSYPYIYISNGKHPRVGFYRGTKNERYTYFGPYPSAHIVRNSLNLLKKIFKVRQCANATYRSRSRPCLEYQIGLCSAPCVNKISDEDYADDVKMMGQFLAGKGVQTLDNISQKMQVAAQNQDYELAAHLRDQMIGLRTIQEQHSSQTLGDMDVVSIATQEGMHAVEVLFVRAGKQIGQECIFPKHTKGKESKEVLSAFLPLYYLGKDTPKQLLLSDKLADKKLIANALSTQIIDAPQKDKRHFLKIASLTAKENLKQHLNSKFTRRKQLEQLQKILNLKELPGNMECFDISHTMGEATVASCVVFEKGLPCVKKYRQFNINNITPGDDYAAMNQAIFRRYSRLLKEEKTLPSVVFIDGGLGQLNQAIMVMDSIGIESIQLVGVAKGEGRKAGLETLILVEDGKTQKINLPPHDQALMLINHIRDESHRFAIKNHRQKRGKKRTTSVLEGIQGVGKARRTALLNHFGGLQELKQASVEEMQKVSGISLILATKIADKLR</sequence>
<keyword evidence="3" id="KW-0228">DNA excision</keyword>
<keyword evidence="1" id="KW-0963">Cytoplasm</keyword>
<organism evidence="10">
    <name type="scientific">hydrothermal vent metagenome</name>
    <dbReference type="NCBI Taxonomy" id="652676"/>
    <lineage>
        <taxon>unclassified sequences</taxon>
        <taxon>metagenomes</taxon>
        <taxon>ecological metagenomes</taxon>
    </lineage>
</organism>
<dbReference type="Gene3D" id="3.40.1440.10">
    <property type="entry name" value="GIY-YIG endonuclease"/>
    <property type="match status" value="1"/>
</dbReference>
<dbReference type="PROSITE" id="PS50151">
    <property type="entry name" value="UVR"/>
    <property type="match status" value="1"/>
</dbReference>
<dbReference type="GO" id="GO:0006289">
    <property type="term" value="P:nucleotide-excision repair"/>
    <property type="evidence" value="ECO:0007669"/>
    <property type="project" value="InterPro"/>
</dbReference>
<dbReference type="InterPro" id="IPR038476">
    <property type="entry name" value="UvrC_RNase_H_dom_sf"/>
</dbReference>
<dbReference type="Gene3D" id="3.30.420.340">
    <property type="entry name" value="UvrC, RNAse H endonuclease domain"/>
    <property type="match status" value="1"/>
</dbReference>
<dbReference type="NCBIfam" id="TIGR00194">
    <property type="entry name" value="uvrC"/>
    <property type="match status" value="1"/>
</dbReference>
<dbReference type="Pfam" id="PF14520">
    <property type="entry name" value="HHH_5"/>
    <property type="match status" value="1"/>
</dbReference>
<reference evidence="10" key="1">
    <citation type="submission" date="2016-10" db="EMBL/GenBank/DDBJ databases">
        <authorList>
            <person name="de Groot N.N."/>
        </authorList>
    </citation>
    <scope>NUCLEOTIDE SEQUENCE</scope>
</reference>
<dbReference type="InterPro" id="IPR047296">
    <property type="entry name" value="GIY-YIG_UvrC_Cho"/>
</dbReference>
<dbReference type="Gene3D" id="1.10.150.20">
    <property type="entry name" value="5' to 3' exonuclease, C-terminal subdomain"/>
    <property type="match status" value="1"/>
</dbReference>
<dbReference type="GO" id="GO:0009381">
    <property type="term" value="F:excinuclease ABC activity"/>
    <property type="evidence" value="ECO:0007669"/>
    <property type="project" value="InterPro"/>
</dbReference>
<dbReference type="FunFam" id="3.40.1440.10:FF:000001">
    <property type="entry name" value="UvrABC system protein C"/>
    <property type="match status" value="1"/>
</dbReference>
<evidence type="ECO:0000256" key="5">
    <source>
        <dbReference type="ARBA" id="ARBA00023204"/>
    </source>
</evidence>
<dbReference type="InterPro" id="IPR001943">
    <property type="entry name" value="UVR_dom"/>
</dbReference>
<evidence type="ECO:0000256" key="3">
    <source>
        <dbReference type="ARBA" id="ARBA00022769"/>
    </source>
</evidence>
<dbReference type="SUPFAM" id="SSF82771">
    <property type="entry name" value="GIY-YIG endonuclease"/>
    <property type="match status" value="1"/>
</dbReference>
<dbReference type="Pfam" id="PF08459">
    <property type="entry name" value="UvrC_RNaseH_dom"/>
    <property type="match status" value="1"/>
</dbReference>
<keyword evidence="2" id="KW-0227">DNA damage</keyword>
<dbReference type="Pfam" id="PF02151">
    <property type="entry name" value="UVR"/>
    <property type="match status" value="1"/>
</dbReference>
<dbReference type="InterPro" id="IPR001162">
    <property type="entry name" value="UvrC_RNase_H_dom"/>
</dbReference>
<evidence type="ECO:0000256" key="2">
    <source>
        <dbReference type="ARBA" id="ARBA00022763"/>
    </source>
</evidence>
<dbReference type="InterPro" id="IPR010994">
    <property type="entry name" value="RuvA_2-like"/>
</dbReference>
<accession>A0A1W1E2G1</accession>
<dbReference type="InterPro" id="IPR050066">
    <property type="entry name" value="UvrABC_protein_C"/>
</dbReference>
<dbReference type="SMART" id="SM00465">
    <property type="entry name" value="GIYc"/>
    <property type="match status" value="1"/>
</dbReference>
<keyword evidence="6" id="KW-0742">SOS response</keyword>
<dbReference type="AlphaFoldDB" id="A0A1W1E2G1"/>
<evidence type="ECO:0000259" key="8">
    <source>
        <dbReference type="PROSITE" id="PS50164"/>
    </source>
</evidence>
<evidence type="ECO:0000313" key="10">
    <source>
        <dbReference type="EMBL" id="SFV88152.1"/>
    </source>
</evidence>
<keyword evidence="5" id="KW-0234">DNA repair</keyword>
<dbReference type="PROSITE" id="PS50165">
    <property type="entry name" value="UVRC"/>
    <property type="match status" value="1"/>
</dbReference>
<evidence type="ECO:0000256" key="1">
    <source>
        <dbReference type="ARBA" id="ARBA00022490"/>
    </source>
</evidence>
<dbReference type="Gene3D" id="4.10.860.10">
    <property type="entry name" value="UVR domain"/>
    <property type="match status" value="1"/>
</dbReference>
<dbReference type="SUPFAM" id="SSF47781">
    <property type="entry name" value="RuvA domain 2-like"/>
    <property type="match status" value="1"/>
</dbReference>
<dbReference type="SUPFAM" id="SSF46600">
    <property type="entry name" value="C-terminal UvrC-binding domain of UvrB"/>
    <property type="match status" value="1"/>
</dbReference>
<evidence type="ECO:0000256" key="6">
    <source>
        <dbReference type="ARBA" id="ARBA00023236"/>
    </source>
</evidence>
<dbReference type="PROSITE" id="PS50164">
    <property type="entry name" value="GIY_YIG"/>
    <property type="match status" value="1"/>
</dbReference>
<dbReference type="EMBL" id="FPHZ01000134">
    <property type="protein sequence ID" value="SFV88152.1"/>
    <property type="molecule type" value="Genomic_DNA"/>
</dbReference>
<evidence type="ECO:0000256" key="4">
    <source>
        <dbReference type="ARBA" id="ARBA00022881"/>
    </source>
</evidence>
<dbReference type="CDD" id="cd10434">
    <property type="entry name" value="GIY-YIG_UvrC_Cho"/>
    <property type="match status" value="1"/>
</dbReference>
<feature type="domain" description="UVR" evidence="7">
    <location>
        <begin position="219"/>
        <end position="254"/>
    </location>
</feature>
<dbReference type="InterPro" id="IPR004791">
    <property type="entry name" value="UvrC"/>
</dbReference>
<proteinExistence type="inferred from homology"/>